<name>A0A2A5T257_9GAMM</name>
<accession>A0A2A5T257</accession>
<comment type="caution">
    <text evidence="2">The sequence shown here is derived from an EMBL/GenBank/DDBJ whole genome shotgun (WGS) entry which is preliminary data.</text>
</comment>
<protein>
    <recommendedName>
        <fullName evidence="1">Transposase DDE domain-containing protein</fullName>
    </recommendedName>
</protein>
<evidence type="ECO:0000259" key="1">
    <source>
        <dbReference type="Pfam" id="PF13737"/>
    </source>
</evidence>
<reference evidence="3" key="1">
    <citation type="submission" date="2017-04" db="EMBL/GenBank/DDBJ databases">
        <title>Genome evolution of the luminous symbionts of deep sea anglerfish.</title>
        <authorList>
            <person name="Hendry T.A."/>
        </authorList>
    </citation>
    <scope>NUCLEOTIDE SEQUENCE [LARGE SCALE GENOMIC DNA]</scope>
</reference>
<evidence type="ECO:0000313" key="3">
    <source>
        <dbReference type="Proteomes" id="UP000219020"/>
    </source>
</evidence>
<dbReference type="Pfam" id="PF13737">
    <property type="entry name" value="DDE_Tnp_1_5"/>
    <property type="match status" value="1"/>
</dbReference>
<keyword evidence="3" id="KW-1185">Reference proteome</keyword>
<proteinExistence type="predicted"/>
<evidence type="ECO:0000313" key="2">
    <source>
        <dbReference type="EMBL" id="PCS22236.1"/>
    </source>
</evidence>
<dbReference type="AlphaFoldDB" id="A0A2A5T257"/>
<dbReference type="EMBL" id="NBYY01000024">
    <property type="protein sequence ID" value="PCS22236.1"/>
    <property type="molecule type" value="Genomic_DNA"/>
</dbReference>
<organism evidence="2 3">
    <name type="scientific">Candidatus Enterovibrio escicola</name>
    <dbReference type="NCBI Taxonomy" id="1927127"/>
    <lineage>
        <taxon>Bacteria</taxon>
        <taxon>Pseudomonadati</taxon>
        <taxon>Pseudomonadota</taxon>
        <taxon>Gammaproteobacteria</taxon>
        <taxon>Vibrionales</taxon>
        <taxon>Vibrionaceae</taxon>
        <taxon>Enterovibrio</taxon>
    </lineage>
</organism>
<gene>
    <name evidence="2" type="ORF">BTN49_2190</name>
</gene>
<dbReference type="InterPro" id="IPR025668">
    <property type="entry name" value="Tnp_DDE_dom"/>
</dbReference>
<dbReference type="Proteomes" id="UP000219020">
    <property type="component" value="Unassembled WGS sequence"/>
</dbReference>
<feature type="domain" description="Transposase DDE" evidence="1">
    <location>
        <begin position="1"/>
        <end position="107"/>
    </location>
</feature>
<sequence>MTFWIDVTAIKAWYCLKHHCYRGPIFIFPDTEIEMALMVNGIFKLPLRGLKILLNLVFILINIPIKSPTYTCISKRSKSVKVKYRLPNLGAVTHFIIDTTVLKVYDEGE</sequence>